<keyword evidence="1" id="KW-0812">Transmembrane</keyword>
<feature type="transmembrane region" description="Helical" evidence="1">
    <location>
        <begin position="104"/>
        <end position="122"/>
    </location>
</feature>
<dbReference type="EMBL" id="JAEHFL010000001">
    <property type="protein sequence ID" value="MBK3426941.1"/>
    <property type="molecule type" value="Genomic_DNA"/>
</dbReference>
<keyword evidence="1" id="KW-0472">Membrane</keyword>
<feature type="transmembrane region" description="Helical" evidence="1">
    <location>
        <begin position="72"/>
        <end position="92"/>
    </location>
</feature>
<evidence type="ECO:0000256" key="1">
    <source>
        <dbReference type="SAM" id="Phobius"/>
    </source>
</evidence>
<comment type="caution">
    <text evidence="2">The sequence shown here is derived from an EMBL/GenBank/DDBJ whole genome shotgun (WGS) entry which is preliminary data.</text>
</comment>
<reference evidence="2 3" key="1">
    <citation type="submission" date="2020-12" db="EMBL/GenBank/DDBJ databases">
        <title>Draft genome sequence of the commensal strain Corynebacterium tuberculostearicum MFP09/CIP 102622 isolated from human skin.</title>
        <authorList>
            <person name="Boukerb A.M."/>
            <person name="Janvier X."/>
            <person name="Feuilloley M.G.J."/>
            <person name="Groboillot A."/>
        </authorList>
    </citation>
    <scope>NUCLEOTIDE SEQUENCE [LARGE SCALE GENOMIC DNA]</scope>
    <source>
        <strain evidence="2 3">CIP 102622</strain>
    </source>
</reference>
<feature type="transmembrane region" description="Helical" evidence="1">
    <location>
        <begin position="12"/>
        <end position="34"/>
    </location>
</feature>
<keyword evidence="1" id="KW-1133">Transmembrane helix</keyword>
<organism evidence="2 3">
    <name type="scientific">Corynebacterium tuberculostearicum</name>
    <dbReference type="NCBI Taxonomy" id="38304"/>
    <lineage>
        <taxon>Bacteria</taxon>
        <taxon>Bacillati</taxon>
        <taxon>Actinomycetota</taxon>
        <taxon>Actinomycetes</taxon>
        <taxon>Mycobacteriales</taxon>
        <taxon>Corynebacteriaceae</taxon>
        <taxon>Corynebacterium</taxon>
    </lineage>
</organism>
<accession>A0A8I1HNK9</accession>
<gene>
    <name evidence="2" type="ORF">JDP02_00200</name>
</gene>
<evidence type="ECO:0000313" key="2">
    <source>
        <dbReference type="EMBL" id="MBK3426941.1"/>
    </source>
</evidence>
<proteinExistence type="predicted"/>
<evidence type="ECO:0000313" key="3">
    <source>
        <dbReference type="Proteomes" id="UP000603369"/>
    </source>
</evidence>
<keyword evidence="3" id="KW-1185">Reference proteome</keyword>
<sequence length="125" mass="13694">MRTDFSRGEQVTGLVWLAIGALLSVFLEVIYLTARIPLPSGASVAFPITILLAWWFNSVLTRTARLWSPAPMVGAIPLIVWCLGFFAFMLLVPMTGDMLLANNILSLLLLLAGIGGGVWPFFKQK</sequence>
<protein>
    <submittedName>
        <fullName evidence="2">Uncharacterized protein</fullName>
    </submittedName>
</protein>
<feature type="transmembrane region" description="Helical" evidence="1">
    <location>
        <begin position="40"/>
        <end position="60"/>
    </location>
</feature>
<dbReference type="RefSeq" id="WP_200435133.1">
    <property type="nucleotide sequence ID" value="NZ_JAEHFL010000001.1"/>
</dbReference>
<name>A0A8I1HNK9_9CORY</name>
<dbReference type="Proteomes" id="UP000603369">
    <property type="component" value="Unassembled WGS sequence"/>
</dbReference>
<dbReference type="AlphaFoldDB" id="A0A8I1HNK9"/>